<keyword evidence="1 2" id="KW-0732">Signal</keyword>
<dbReference type="SMART" id="SM00708">
    <property type="entry name" value="PhBP"/>
    <property type="match status" value="1"/>
</dbReference>
<dbReference type="GO" id="GO:0005549">
    <property type="term" value="F:odorant binding"/>
    <property type="evidence" value="ECO:0007669"/>
    <property type="project" value="InterPro"/>
</dbReference>
<dbReference type="GO" id="GO:0005615">
    <property type="term" value="C:extracellular space"/>
    <property type="evidence" value="ECO:0007669"/>
    <property type="project" value="TreeGrafter"/>
</dbReference>
<evidence type="ECO:0000256" key="2">
    <source>
        <dbReference type="SAM" id="SignalP"/>
    </source>
</evidence>
<dbReference type="PANTHER" id="PTHR11857">
    <property type="entry name" value="ODORANT BINDING PROTEIN-RELATED"/>
    <property type="match status" value="1"/>
</dbReference>
<gene>
    <name evidence="4" type="primary">LOC117643606</name>
</gene>
<dbReference type="OrthoDB" id="6610259at2759"/>
<sequence length="189" mass="21585">MAVMRRAGALLAILAMLLQAPAGSGTYPDLGDFKKGFKSNVQRCANAHRVQLLQVMALMEAPIAAGYDRNSKCFIYCLMDKYEMVTPDGEFMDGKIRRFAVDLPDSNFKMIMKKNLDSCLREDNEDICEKCYQFAKCYYDRAKVRNGNQKQPYQRLTNYYEGSSDKLFNKVGSWARNQWNQPSNGPRGI</sequence>
<dbReference type="Pfam" id="PF01395">
    <property type="entry name" value="PBP_GOBP"/>
    <property type="match status" value="1"/>
</dbReference>
<accession>A0A6P8ZL98</accession>
<dbReference type="Proteomes" id="UP000515158">
    <property type="component" value="Unplaced"/>
</dbReference>
<dbReference type="InterPro" id="IPR006170">
    <property type="entry name" value="PBP/GOBP"/>
</dbReference>
<dbReference type="GeneID" id="117643606"/>
<reference evidence="4" key="1">
    <citation type="submission" date="2025-08" db="UniProtKB">
        <authorList>
            <consortium name="RefSeq"/>
        </authorList>
    </citation>
    <scope>IDENTIFICATION</scope>
    <source>
        <tissue evidence="4">Total insect</tissue>
    </source>
</reference>
<dbReference type="Gene3D" id="1.10.238.20">
    <property type="entry name" value="Pheromone/general odorant binding protein domain"/>
    <property type="match status" value="1"/>
</dbReference>
<proteinExistence type="predicted"/>
<dbReference type="CDD" id="cd23992">
    <property type="entry name" value="PBP_GOBP"/>
    <property type="match status" value="1"/>
</dbReference>
<feature type="chain" id="PRO_5028051563" evidence="2">
    <location>
        <begin position="26"/>
        <end position="189"/>
    </location>
</feature>
<organism evidence="4">
    <name type="scientific">Thrips palmi</name>
    <name type="common">Melon thrips</name>
    <dbReference type="NCBI Taxonomy" id="161013"/>
    <lineage>
        <taxon>Eukaryota</taxon>
        <taxon>Metazoa</taxon>
        <taxon>Ecdysozoa</taxon>
        <taxon>Arthropoda</taxon>
        <taxon>Hexapoda</taxon>
        <taxon>Insecta</taxon>
        <taxon>Pterygota</taxon>
        <taxon>Neoptera</taxon>
        <taxon>Paraneoptera</taxon>
        <taxon>Thysanoptera</taxon>
        <taxon>Terebrantia</taxon>
        <taxon>Thripoidea</taxon>
        <taxon>Thripidae</taxon>
        <taxon>Thrips</taxon>
    </lineage>
</organism>
<evidence type="ECO:0000313" key="3">
    <source>
        <dbReference type="Proteomes" id="UP000515158"/>
    </source>
</evidence>
<dbReference type="RefSeq" id="XP_034238479.1">
    <property type="nucleotide sequence ID" value="XM_034382588.1"/>
</dbReference>
<dbReference type="AlphaFoldDB" id="A0A6P8ZL98"/>
<name>A0A6P8ZL98_THRPL</name>
<evidence type="ECO:0000256" key="1">
    <source>
        <dbReference type="ARBA" id="ARBA00022729"/>
    </source>
</evidence>
<dbReference type="InterPro" id="IPR036728">
    <property type="entry name" value="PBP_GOBP_sf"/>
</dbReference>
<dbReference type="SUPFAM" id="SSF47565">
    <property type="entry name" value="Insect pheromone/odorant-binding proteins"/>
    <property type="match status" value="1"/>
</dbReference>
<feature type="signal peptide" evidence="2">
    <location>
        <begin position="1"/>
        <end position="25"/>
    </location>
</feature>
<dbReference type="GO" id="GO:0007608">
    <property type="term" value="P:sensory perception of smell"/>
    <property type="evidence" value="ECO:0007669"/>
    <property type="project" value="TreeGrafter"/>
</dbReference>
<evidence type="ECO:0000313" key="4">
    <source>
        <dbReference type="RefSeq" id="XP_034238479.1"/>
    </source>
</evidence>
<protein>
    <submittedName>
        <fullName evidence="4">Uncharacterized protein LOC117643606 isoform X2</fullName>
    </submittedName>
</protein>
<keyword evidence="3" id="KW-1185">Reference proteome</keyword>